<evidence type="ECO:0000313" key="1">
    <source>
        <dbReference type="EMBL" id="MBW98685.1"/>
    </source>
</evidence>
<proteinExistence type="predicted"/>
<organism evidence="1">
    <name type="scientific">Rhizophora mucronata</name>
    <name type="common">Asiatic mangrove</name>
    <dbReference type="NCBI Taxonomy" id="61149"/>
    <lineage>
        <taxon>Eukaryota</taxon>
        <taxon>Viridiplantae</taxon>
        <taxon>Streptophyta</taxon>
        <taxon>Embryophyta</taxon>
        <taxon>Tracheophyta</taxon>
        <taxon>Spermatophyta</taxon>
        <taxon>Magnoliopsida</taxon>
        <taxon>eudicotyledons</taxon>
        <taxon>Gunneridae</taxon>
        <taxon>Pentapetalae</taxon>
        <taxon>rosids</taxon>
        <taxon>fabids</taxon>
        <taxon>Malpighiales</taxon>
        <taxon>Rhizophoraceae</taxon>
        <taxon>Rhizophora</taxon>
    </lineage>
</organism>
<reference evidence="1" key="1">
    <citation type="submission" date="2018-02" db="EMBL/GenBank/DDBJ databases">
        <title>Rhizophora mucronata_Transcriptome.</title>
        <authorList>
            <person name="Meera S.P."/>
            <person name="Sreeshan A."/>
            <person name="Augustine A."/>
        </authorList>
    </citation>
    <scope>NUCLEOTIDE SEQUENCE</scope>
    <source>
        <tissue evidence="1">Leaf</tissue>
    </source>
</reference>
<protein>
    <submittedName>
        <fullName evidence="1">Uncharacterized protein</fullName>
    </submittedName>
</protein>
<sequence length="91" mass="10974">MPCISKIATKKEKRKKNEINRKKYLFKFIERLKKFEYVKYVKLDGTPIETTSDNRKELSFYYKDHNKTLMDQESKYKGHNCIGNKQMIKSS</sequence>
<dbReference type="AlphaFoldDB" id="A0A2P2JZ17"/>
<dbReference type="EMBL" id="GGEC01018202">
    <property type="protein sequence ID" value="MBW98685.1"/>
    <property type="molecule type" value="Transcribed_RNA"/>
</dbReference>
<accession>A0A2P2JZ17</accession>
<name>A0A2P2JZ17_RHIMU</name>